<feature type="domain" description="Thioredoxin" evidence="1">
    <location>
        <begin position="57"/>
        <end position="211"/>
    </location>
</feature>
<dbReference type="CDD" id="cd02966">
    <property type="entry name" value="TlpA_like_family"/>
    <property type="match status" value="1"/>
</dbReference>
<evidence type="ECO:0000313" key="3">
    <source>
        <dbReference type="Proteomes" id="UP001230496"/>
    </source>
</evidence>
<dbReference type="GO" id="GO:0016491">
    <property type="term" value="F:oxidoreductase activity"/>
    <property type="evidence" value="ECO:0007669"/>
    <property type="project" value="InterPro"/>
</dbReference>
<sequence>MKYLFISLLFIFFSCSSPEKDEYTLKLESFIEASQHIYNDQADELLEYSDISAFTDSIIGTSMGNYQFQDYYGNDVDLLTDSKPVLLESFASWCAPCISSIPALNQLSEDYPEVRFIILAHDTPDKLEKYADQLNSRIHFIPSDSIVNASKVIKLKVGGVQSIFPFPTTFSIDAKGVIQNVMIGGPRAGTFGGRTYTEEEVYETNLERLGRELDHLISK</sequence>
<dbReference type="KEGG" id="msaa:QYS49_26290"/>
<organism evidence="2 3">
    <name type="scientific">Marivirga salinarum</name>
    <dbReference type="NCBI Taxonomy" id="3059078"/>
    <lineage>
        <taxon>Bacteria</taxon>
        <taxon>Pseudomonadati</taxon>
        <taxon>Bacteroidota</taxon>
        <taxon>Cytophagia</taxon>
        <taxon>Cytophagales</taxon>
        <taxon>Marivirgaceae</taxon>
        <taxon>Marivirga</taxon>
    </lineage>
</organism>
<name>A0AA49GBR2_9BACT</name>
<dbReference type="InterPro" id="IPR013766">
    <property type="entry name" value="Thioredoxin_domain"/>
</dbReference>
<dbReference type="PROSITE" id="PS51352">
    <property type="entry name" value="THIOREDOXIN_2"/>
    <property type="match status" value="1"/>
</dbReference>
<dbReference type="InterPro" id="IPR050553">
    <property type="entry name" value="Thioredoxin_ResA/DsbE_sf"/>
</dbReference>
<dbReference type="PANTHER" id="PTHR42852">
    <property type="entry name" value="THIOL:DISULFIDE INTERCHANGE PROTEIN DSBE"/>
    <property type="match status" value="1"/>
</dbReference>
<dbReference type="PANTHER" id="PTHR42852:SF13">
    <property type="entry name" value="PROTEIN DIPZ"/>
    <property type="match status" value="1"/>
</dbReference>
<dbReference type="Proteomes" id="UP001230496">
    <property type="component" value="Chromosome"/>
</dbReference>
<protein>
    <submittedName>
        <fullName evidence="2">TlpA disulfide reductase family protein</fullName>
    </submittedName>
</protein>
<evidence type="ECO:0000313" key="2">
    <source>
        <dbReference type="EMBL" id="WKK75100.1"/>
    </source>
</evidence>
<keyword evidence="3" id="KW-1185">Reference proteome</keyword>
<dbReference type="InterPro" id="IPR000866">
    <property type="entry name" value="AhpC/TSA"/>
</dbReference>
<proteinExistence type="predicted"/>
<dbReference type="GO" id="GO:0016209">
    <property type="term" value="F:antioxidant activity"/>
    <property type="evidence" value="ECO:0007669"/>
    <property type="project" value="InterPro"/>
</dbReference>
<dbReference type="Pfam" id="PF00578">
    <property type="entry name" value="AhpC-TSA"/>
    <property type="match status" value="1"/>
</dbReference>
<dbReference type="PROSITE" id="PS51257">
    <property type="entry name" value="PROKAR_LIPOPROTEIN"/>
    <property type="match status" value="1"/>
</dbReference>
<dbReference type="SUPFAM" id="SSF52833">
    <property type="entry name" value="Thioredoxin-like"/>
    <property type="match status" value="1"/>
</dbReference>
<accession>A0AA49GBR2</accession>
<dbReference type="InterPro" id="IPR036249">
    <property type="entry name" value="Thioredoxin-like_sf"/>
</dbReference>
<gene>
    <name evidence="2" type="ORF">QYS49_26290</name>
</gene>
<reference evidence="2 3" key="1">
    <citation type="submission" date="2023-08" db="EMBL/GenBank/DDBJ databases">
        <title>Comparative genomics and taxonomic characterization of three novel marine species of genus Marivirga.</title>
        <authorList>
            <person name="Muhammad N."/>
            <person name="Kim S.-G."/>
        </authorList>
    </citation>
    <scope>NUCLEOTIDE SEQUENCE [LARGE SCALE GENOMIC DNA]</scope>
    <source>
        <strain evidence="2 3">BDSF4-3</strain>
    </source>
</reference>
<evidence type="ECO:0000259" key="1">
    <source>
        <dbReference type="PROSITE" id="PS51352"/>
    </source>
</evidence>
<dbReference type="Gene3D" id="3.40.30.10">
    <property type="entry name" value="Glutaredoxin"/>
    <property type="match status" value="1"/>
</dbReference>
<dbReference type="EMBL" id="CP129971">
    <property type="protein sequence ID" value="WKK75100.1"/>
    <property type="molecule type" value="Genomic_DNA"/>
</dbReference>
<dbReference type="RefSeq" id="WP_308347022.1">
    <property type="nucleotide sequence ID" value="NZ_CP129971.1"/>
</dbReference>
<dbReference type="AlphaFoldDB" id="A0AA49GBR2"/>